<dbReference type="Pfam" id="PF13175">
    <property type="entry name" value="AAA_15"/>
    <property type="match status" value="1"/>
</dbReference>
<accession>A0AA96CWS1</accession>
<feature type="domain" description="Endonuclease GajA/Old nuclease/RecF-like AAA" evidence="1">
    <location>
        <begin position="11"/>
        <end position="388"/>
    </location>
</feature>
<evidence type="ECO:0000259" key="2">
    <source>
        <dbReference type="Pfam" id="PF20469"/>
    </source>
</evidence>
<feature type="domain" description="OLD protein-like TOPRIM" evidence="2">
    <location>
        <begin position="463"/>
        <end position="508"/>
    </location>
</feature>
<dbReference type="AlphaFoldDB" id="A0AA96CWS1"/>
<dbReference type="InterPro" id="IPR034139">
    <property type="entry name" value="TOPRIM_OLD"/>
</dbReference>
<dbReference type="PANTHER" id="PTHR43581">
    <property type="entry name" value="ATP/GTP PHOSPHATASE"/>
    <property type="match status" value="1"/>
</dbReference>
<gene>
    <name evidence="3" type="ORF">RJG54_02560</name>
</gene>
<dbReference type="SUPFAM" id="SSF52540">
    <property type="entry name" value="P-loop containing nucleoside triphosphate hydrolases"/>
    <property type="match status" value="1"/>
</dbReference>
<protein>
    <submittedName>
        <fullName evidence="3">AAA family ATPase</fullName>
    </submittedName>
</protein>
<dbReference type="InterPro" id="IPR027417">
    <property type="entry name" value="P-loop_NTPase"/>
</dbReference>
<name>A0AA96CWS1_9BACT</name>
<dbReference type="Pfam" id="PF20469">
    <property type="entry name" value="OLD-like_TOPRIM"/>
    <property type="match status" value="1"/>
</dbReference>
<dbReference type="InterPro" id="IPR041685">
    <property type="entry name" value="AAA_GajA/Old/RecF-like"/>
</dbReference>
<sequence>MIVGLFLRHIKAYKGITYIPFGHQYNFISYIGENGIGKSSILEALNSFFNNKQYSINKNALSDGIYTVGNEPFFTPIFLIEKTKITRKKAEFEKISNYFWEIKRSELSMGVRGSMKEFFTLRDSIEKNKLINKETHYFFLLGEQNIASGTPKLCFSSFQNEETFLIYYLNKNSNELDDKNPDEKKNITNAWKEELNKLLDNSEQRKILQELKELYAYVYIPVELDIESFTKVETDEMQKIFDKKLKDEITTALTNVKLDGVDGINTKLENFLTEIVTILNNEYEYKTGQQRNNTITKTDLVQKILEAYFQKRILYKNDKKVSELSAGEKRQALIDIAYAFLMRNNEREKIAVIAIDEPENSLHTALCYEQFEKLHKISLYSQVLITTHWYGFLPILSQGYGHFLDYKGDKISFESYDLYDYKAKIKSDTIESKGKFPSNFALKSTNDLVQAIYYSLHGEQSYNWLLVEGASEKIYFEYFFKNEIDNKKLRILPLGGNSNVSEVYEYLELPMREKNSSIKGKVWCLIDTDSTRHKEYIGDGTKNLKIRRLSNKNLNTKTELLTLKHSDTSTTDVEQTLNPLIFKKTIDALEVDDKYKITNIENESGNTDFIKNFKNLDIENYFKENDGNNKIVFAQKYVEMMLLEPYSQQFIPSWIDEIKKYFEEN</sequence>
<proteinExistence type="predicted"/>
<evidence type="ECO:0000259" key="1">
    <source>
        <dbReference type="Pfam" id="PF13175"/>
    </source>
</evidence>
<dbReference type="Gene3D" id="3.40.50.300">
    <property type="entry name" value="P-loop containing nucleotide triphosphate hydrolases"/>
    <property type="match status" value="1"/>
</dbReference>
<dbReference type="PANTHER" id="PTHR43581:SF4">
    <property type="entry name" value="ATP_GTP PHOSPHATASE"/>
    <property type="match status" value="1"/>
</dbReference>
<dbReference type="EMBL" id="CP134846">
    <property type="protein sequence ID" value="WNL17287.1"/>
    <property type="molecule type" value="Genomic_DNA"/>
</dbReference>
<dbReference type="InterPro" id="IPR051396">
    <property type="entry name" value="Bact_Antivir_Def_Nuclease"/>
</dbReference>
<reference evidence="3" key="1">
    <citation type="submission" date="2023-09" db="EMBL/GenBank/DDBJ databases">
        <title>Arcobacter tbilisiensis sp. nov. isolated from chicken meat in Tbilisi, Georgia.</title>
        <authorList>
            <person name="Matthias R."/>
            <person name="Zautner A.E."/>
        </authorList>
    </citation>
    <scope>NUCLEOTIDE SEQUENCE</scope>
    <source>
        <strain evidence="3">LEO 107</strain>
    </source>
</reference>
<evidence type="ECO:0000313" key="3">
    <source>
        <dbReference type="EMBL" id="WNL17287.1"/>
    </source>
</evidence>
<organism evidence="3">
    <name type="scientific">Arcobacter sp. AZ-2023</name>
    <dbReference type="NCBI Taxonomy" id="3074453"/>
    <lineage>
        <taxon>Bacteria</taxon>
        <taxon>Pseudomonadati</taxon>
        <taxon>Campylobacterota</taxon>
        <taxon>Epsilonproteobacteria</taxon>
        <taxon>Campylobacterales</taxon>
        <taxon>Arcobacteraceae</taxon>
        <taxon>Arcobacter</taxon>
    </lineage>
</organism>